<gene>
    <name evidence="2" type="ORF">BN12_4040012</name>
</gene>
<dbReference type="EMBL" id="CAJB01000340">
    <property type="protein sequence ID" value="CCH79180.1"/>
    <property type="molecule type" value="Genomic_DNA"/>
</dbReference>
<dbReference type="AlphaFoldDB" id="A0A077M533"/>
<evidence type="ECO:0000313" key="3">
    <source>
        <dbReference type="Proteomes" id="UP000035721"/>
    </source>
</evidence>
<keyword evidence="3" id="KW-1185">Reference proteome</keyword>
<feature type="region of interest" description="Disordered" evidence="1">
    <location>
        <begin position="627"/>
        <end position="656"/>
    </location>
</feature>
<dbReference type="Proteomes" id="UP000035721">
    <property type="component" value="Unassembled WGS sequence"/>
</dbReference>
<feature type="compositionally biased region" description="Basic and acidic residues" evidence="1">
    <location>
        <begin position="389"/>
        <end position="398"/>
    </location>
</feature>
<reference evidence="2 3" key="1">
    <citation type="journal article" date="2013" name="ISME J.">
        <title>A metabolic model for members of the genus Tetrasphaera involved in enhanced biological phosphorus removal.</title>
        <authorList>
            <person name="Kristiansen R."/>
            <person name="Nguyen H.T.T."/>
            <person name="Saunders A.M."/>
            <person name="Nielsen J.L."/>
            <person name="Wimmer R."/>
            <person name="Le V.Q."/>
            <person name="McIlroy S.J."/>
            <person name="Petrovski S."/>
            <person name="Seviour R.J."/>
            <person name="Calteau A."/>
            <person name="Nielsen K.L."/>
            <person name="Nielsen P.H."/>
        </authorList>
    </citation>
    <scope>NUCLEOTIDE SEQUENCE [LARGE SCALE GENOMIC DNA]</scope>
    <source>
        <strain evidence="2 3">T1-X7</strain>
    </source>
</reference>
<comment type="caution">
    <text evidence="2">The sequence shown here is derived from an EMBL/GenBank/DDBJ whole genome shotgun (WGS) entry which is preliminary data.</text>
</comment>
<accession>A0A077M533</accession>
<evidence type="ECO:0000256" key="1">
    <source>
        <dbReference type="SAM" id="MobiDB-lite"/>
    </source>
</evidence>
<sequence>MFPGPRSDELETREPVVVSFAEDAPGGKLTNPLVRAGARFEQSGPADLRVVDLFPPGGDGSGELDLGRQLVVSLPATDRVEAVVCHAAEPVEMEGFAGTTPVGKRQSGPEQDQTHRLALEGVGIDRVVFTAPQNEASLLEISFWVTSRRPAGLADYPHIVDFEPKTRDLYQAATETGEILTASVSSVATDKTLTHTETSETGLSLAAKYSSPETPYGKAEVSGSWSHKWGQTDTDVWQVGADASRERRERQGASTNISQLYNLLTGYHVGTNRATFLMLPRPHVLQPTDRRTFIQGLRTIEGVQEYFLVVTRPKTSAGMCIEAVLETGHFPEQVTMTDPPVEYVESSEDFLVRQYAKGGTGLGGAWNAEKKDIEASPSATYTISQGYVVDKRPGKGDPGHPGVSELTNQSNQQADSSLRNYNYQANSDTSVLVSGTIEGANWWKDGAIFERTYRVHTRSAQPKDTTDEPEVTSPFLITARGLCVCYRSTDGCPVVVPRGGRPEGMPPGDWVVDEPQVVVATRSPRRGLDEVRLPAMKEALRQVQQALARSSRMPGRRPLGEVGYLESDYFASRIAPHIPKDLAAAAAPGAPHAGAHLSVEDLLRGTLQDLQHRTGVPREDLVRMRRETVERLIPEDADQPAEDERQQPRGKRNPPK</sequence>
<proteinExistence type="predicted"/>
<protein>
    <submittedName>
        <fullName evidence="2">Uncharacterized protein</fullName>
    </submittedName>
</protein>
<feature type="region of interest" description="Disordered" evidence="1">
    <location>
        <begin position="388"/>
        <end position="413"/>
    </location>
</feature>
<dbReference type="STRING" id="1194083.BN12_4040012"/>
<evidence type="ECO:0000313" key="2">
    <source>
        <dbReference type="EMBL" id="CCH79180.1"/>
    </source>
</evidence>
<organism evidence="2 3">
    <name type="scientific">Nostocoides japonicum T1-X7</name>
    <dbReference type="NCBI Taxonomy" id="1194083"/>
    <lineage>
        <taxon>Bacteria</taxon>
        <taxon>Bacillati</taxon>
        <taxon>Actinomycetota</taxon>
        <taxon>Actinomycetes</taxon>
        <taxon>Micrococcales</taxon>
        <taxon>Intrasporangiaceae</taxon>
        <taxon>Nostocoides</taxon>
    </lineage>
</organism>
<name>A0A077M533_9MICO</name>